<evidence type="ECO:0000313" key="1">
    <source>
        <dbReference type="EMBL" id="TVU23897.1"/>
    </source>
</evidence>
<accession>A0A5J9UKV7</accession>
<sequence length="122" mass="14052">MALAFRTAMDHRVEGTARFAGFRGDYFRTIESAAQLITVHGCLHTTYYSAVSFLFLQEGIKPIPEVRWIDTAYLKFCTVGFRIDMCIWVWFYFFFHSHADDFAPAAERNSVLQGLSHINPAF</sequence>
<proteinExistence type="predicted"/>
<protein>
    <submittedName>
        <fullName evidence="1">Uncharacterized protein</fullName>
    </submittedName>
</protein>
<evidence type="ECO:0000313" key="2">
    <source>
        <dbReference type="Proteomes" id="UP000324897"/>
    </source>
</evidence>
<reference evidence="1 2" key="1">
    <citation type="journal article" date="2019" name="Sci. Rep.">
        <title>A high-quality genome of Eragrostis curvula grass provides insights into Poaceae evolution and supports new strategies to enhance forage quality.</title>
        <authorList>
            <person name="Carballo J."/>
            <person name="Santos B.A.C.M."/>
            <person name="Zappacosta D."/>
            <person name="Garbus I."/>
            <person name="Selva J.P."/>
            <person name="Gallo C.A."/>
            <person name="Diaz A."/>
            <person name="Albertini E."/>
            <person name="Caccamo M."/>
            <person name="Echenique V."/>
        </authorList>
    </citation>
    <scope>NUCLEOTIDE SEQUENCE [LARGE SCALE GENOMIC DNA]</scope>
    <source>
        <strain evidence="2">cv. Victoria</strain>
        <tissue evidence="1">Leaf</tissue>
    </source>
</reference>
<dbReference type="EMBL" id="RWGY01000013">
    <property type="protein sequence ID" value="TVU23897.1"/>
    <property type="molecule type" value="Genomic_DNA"/>
</dbReference>
<keyword evidence="2" id="KW-1185">Reference proteome</keyword>
<gene>
    <name evidence="1" type="ORF">EJB05_26283</name>
</gene>
<organism evidence="1 2">
    <name type="scientific">Eragrostis curvula</name>
    <name type="common">weeping love grass</name>
    <dbReference type="NCBI Taxonomy" id="38414"/>
    <lineage>
        <taxon>Eukaryota</taxon>
        <taxon>Viridiplantae</taxon>
        <taxon>Streptophyta</taxon>
        <taxon>Embryophyta</taxon>
        <taxon>Tracheophyta</taxon>
        <taxon>Spermatophyta</taxon>
        <taxon>Magnoliopsida</taxon>
        <taxon>Liliopsida</taxon>
        <taxon>Poales</taxon>
        <taxon>Poaceae</taxon>
        <taxon>PACMAD clade</taxon>
        <taxon>Chloridoideae</taxon>
        <taxon>Eragrostideae</taxon>
        <taxon>Eragrostidinae</taxon>
        <taxon>Eragrostis</taxon>
    </lineage>
</organism>
<comment type="caution">
    <text evidence="1">The sequence shown here is derived from an EMBL/GenBank/DDBJ whole genome shotgun (WGS) entry which is preliminary data.</text>
</comment>
<dbReference type="AlphaFoldDB" id="A0A5J9UKV7"/>
<dbReference type="Proteomes" id="UP000324897">
    <property type="component" value="Chromosome 2"/>
</dbReference>
<dbReference type="Gramene" id="TVU23897">
    <property type="protein sequence ID" value="TVU23897"/>
    <property type="gene ID" value="EJB05_26283"/>
</dbReference>
<name>A0A5J9UKV7_9POAL</name>